<sequence>MPRLDGLQATRQIRDFEVEEHLPPSTIITLSGLASATVQQEALESGVDLFLTKPVKLQEISQILKSKGLM</sequence>
<keyword evidence="5" id="KW-1185">Reference proteome</keyword>
<keyword evidence="1" id="KW-0597">Phosphoprotein</keyword>
<evidence type="ECO:0000256" key="1">
    <source>
        <dbReference type="ARBA" id="ARBA00022553"/>
    </source>
</evidence>
<comment type="caution">
    <text evidence="4">The sequence shown here is derived from an EMBL/GenBank/DDBJ whole genome shotgun (WGS) entry which is preliminary data.</text>
</comment>
<dbReference type="SUPFAM" id="SSF52172">
    <property type="entry name" value="CheY-like"/>
    <property type="match status" value="1"/>
</dbReference>
<evidence type="ECO:0000313" key="4">
    <source>
        <dbReference type="EMBL" id="RWA04703.1"/>
    </source>
</evidence>
<dbReference type="GO" id="GO:0000160">
    <property type="term" value="P:phosphorelay signal transduction system"/>
    <property type="evidence" value="ECO:0007669"/>
    <property type="project" value="InterPro"/>
</dbReference>
<dbReference type="InterPro" id="IPR011006">
    <property type="entry name" value="CheY-like_superfamily"/>
</dbReference>
<dbReference type="Pfam" id="PF00072">
    <property type="entry name" value="Response_reg"/>
    <property type="match status" value="1"/>
</dbReference>
<dbReference type="PROSITE" id="PS50110">
    <property type="entry name" value="RESPONSE_REGULATORY"/>
    <property type="match status" value="1"/>
</dbReference>
<dbReference type="InterPro" id="IPR050956">
    <property type="entry name" value="2C_system_His_kinase"/>
</dbReference>
<proteinExistence type="predicted"/>
<feature type="domain" description="Response regulatory" evidence="3">
    <location>
        <begin position="1"/>
        <end position="68"/>
    </location>
</feature>
<comment type="caution">
    <text evidence="2">Lacks conserved residue(s) required for the propagation of feature annotation.</text>
</comment>
<evidence type="ECO:0000313" key="5">
    <source>
        <dbReference type="Proteomes" id="UP000286045"/>
    </source>
</evidence>
<dbReference type="Proteomes" id="UP000286045">
    <property type="component" value="Unassembled WGS sequence"/>
</dbReference>
<dbReference type="EMBL" id="RYZI01000529">
    <property type="protein sequence ID" value="RWA04703.1"/>
    <property type="molecule type" value="Genomic_DNA"/>
</dbReference>
<dbReference type="PANTHER" id="PTHR43719:SF69">
    <property type="entry name" value="HISTIDINE KINASE G7"/>
    <property type="match status" value="1"/>
</dbReference>
<reference evidence="4 5" key="1">
    <citation type="submission" date="2018-12" db="EMBL/GenBank/DDBJ databases">
        <title>Draft genome sequence of Xylaria grammica IHI A82.</title>
        <authorList>
            <person name="Buettner E."/>
            <person name="Kellner H."/>
        </authorList>
    </citation>
    <scope>NUCLEOTIDE SEQUENCE [LARGE SCALE GENOMIC DNA]</scope>
    <source>
        <strain evidence="4 5">IHI A82</strain>
    </source>
</reference>
<name>A0A439CRC8_9PEZI</name>
<evidence type="ECO:0000259" key="3">
    <source>
        <dbReference type="PROSITE" id="PS50110"/>
    </source>
</evidence>
<protein>
    <recommendedName>
        <fullName evidence="3">Response regulatory domain-containing protein</fullName>
    </recommendedName>
</protein>
<accession>A0A439CRC8</accession>
<gene>
    <name evidence="4" type="ORF">EKO27_g10404</name>
</gene>
<evidence type="ECO:0000256" key="2">
    <source>
        <dbReference type="PROSITE-ProRule" id="PRU00169"/>
    </source>
</evidence>
<dbReference type="InterPro" id="IPR001789">
    <property type="entry name" value="Sig_transdc_resp-reg_receiver"/>
</dbReference>
<dbReference type="PANTHER" id="PTHR43719">
    <property type="entry name" value="TWO-COMPONENT HISTIDINE KINASE"/>
    <property type="match status" value="1"/>
</dbReference>
<dbReference type="Gene3D" id="3.40.50.2300">
    <property type="match status" value="1"/>
</dbReference>
<dbReference type="STRING" id="363999.A0A439CRC8"/>
<dbReference type="AlphaFoldDB" id="A0A439CRC8"/>
<organism evidence="4 5">
    <name type="scientific">Xylaria grammica</name>
    <dbReference type="NCBI Taxonomy" id="363999"/>
    <lineage>
        <taxon>Eukaryota</taxon>
        <taxon>Fungi</taxon>
        <taxon>Dikarya</taxon>
        <taxon>Ascomycota</taxon>
        <taxon>Pezizomycotina</taxon>
        <taxon>Sordariomycetes</taxon>
        <taxon>Xylariomycetidae</taxon>
        <taxon>Xylariales</taxon>
        <taxon>Xylariaceae</taxon>
        <taxon>Xylaria</taxon>
    </lineage>
</organism>